<sequence>MTSDKSDAVTRRRVFYIPGYDPIPPRRYRELYRKEGAKQAEVSGYDLTLSPKSGPRFGWQVVSQIDGQDCHSEIDVLVWSDIVQSSMDAGIFQTYLILLRTAWIYISTGALRGLMKLRRGPVLAALYPVAILLVQLFIAVLLAWGLFALLGLISQTLVFQGISGLAALALGYGVLRWFKKKDGKFFAYYLMHDYGFSARWRGAEPPELLERLKEFQTDIAQALTEDWDEVLVVGHSSGAHLGVSVLADLIRSGEVPEHRSDRGPKLAFLTLGQVVPMVSFLPEAKRLRRDLAFLSARNDLFWLDVSAPGDPCSFALCDPIKVSGVAPIDQKWPLVISAAFTQSLSPEVWAKLKRRFFRLHFQYLCAFDRPMGYDYFKITAGNQYLASAFKGYAPTPSRIDTPANPHKEMAE</sequence>
<proteinExistence type="predicted"/>
<feature type="transmembrane region" description="Helical" evidence="1">
    <location>
        <begin position="157"/>
        <end position="175"/>
    </location>
</feature>
<protein>
    <recommendedName>
        <fullName evidence="4">Lipase (Class 3)</fullName>
    </recommendedName>
</protein>
<dbReference type="RefSeq" id="WP_123791562.1">
    <property type="nucleotide sequence ID" value="NZ_RKQK01000001.1"/>
</dbReference>
<name>A0A3N4URN8_9RHOB</name>
<dbReference type="InterPro" id="IPR029058">
    <property type="entry name" value="AB_hydrolase_fold"/>
</dbReference>
<accession>A0A3N4URN8</accession>
<dbReference type="OrthoDB" id="7257484at2"/>
<dbReference type="Proteomes" id="UP000269689">
    <property type="component" value="Unassembled WGS sequence"/>
</dbReference>
<evidence type="ECO:0000313" key="3">
    <source>
        <dbReference type="Proteomes" id="UP000269689"/>
    </source>
</evidence>
<reference evidence="2 3" key="1">
    <citation type="submission" date="2018-11" db="EMBL/GenBank/DDBJ databases">
        <title>Genomic Encyclopedia of Type Strains, Phase IV (KMG-IV): sequencing the most valuable type-strain genomes for metagenomic binning, comparative biology and taxonomic classification.</title>
        <authorList>
            <person name="Goeker M."/>
        </authorList>
    </citation>
    <scope>NUCLEOTIDE SEQUENCE [LARGE SCALE GENOMIC DNA]</scope>
    <source>
        <strain evidence="2 3">DSM 104731</strain>
    </source>
</reference>
<dbReference type="AlphaFoldDB" id="A0A3N4URN8"/>
<dbReference type="EMBL" id="RKQK01000001">
    <property type="protein sequence ID" value="RPE71335.1"/>
    <property type="molecule type" value="Genomic_DNA"/>
</dbReference>
<evidence type="ECO:0000313" key="2">
    <source>
        <dbReference type="EMBL" id="RPE71335.1"/>
    </source>
</evidence>
<comment type="caution">
    <text evidence="2">The sequence shown here is derived from an EMBL/GenBank/DDBJ whole genome shotgun (WGS) entry which is preliminary data.</text>
</comment>
<feature type="transmembrane region" description="Helical" evidence="1">
    <location>
        <begin position="126"/>
        <end position="151"/>
    </location>
</feature>
<evidence type="ECO:0008006" key="4">
    <source>
        <dbReference type="Google" id="ProtNLM"/>
    </source>
</evidence>
<evidence type="ECO:0000256" key="1">
    <source>
        <dbReference type="SAM" id="Phobius"/>
    </source>
</evidence>
<feature type="transmembrane region" description="Helical" evidence="1">
    <location>
        <begin position="95"/>
        <end position="114"/>
    </location>
</feature>
<organism evidence="2 3">
    <name type="scientific">Pacificibacter maritimus</name>
    <dbReference type="NCBI Taxonomy" id="762213"/>
    <lineage>
        <taxon>Bacteria</taxon>
        <taxon>Pseudomonadati</taxon>
        <taxon>Pseudomonadota</taxon>
        <taxon>Alphaproteobacteria</taxon>
        <taxon>Rhodobacterales</taxon>
        <taxon>Roseobacteraceae</taxon>
        <taxon>Pacificibacter</taxon>
    </lineage>
</organism>
<dbReference type="SUPFAM" id="SSF53474">
    <property type="entry name" value="alpha/beta-Hydrolases"/>
    <property type="match status" value="1"/>
</dbReference>
<keyword evidence="3" id="KW-1185">Reference proteome</keyword>
<gene>
    <name evidence="2" type="ORF">EDD53_0451</name>
</gene>
<keyword evidence="1" id="KW-0472">Membrane</keyword>
<keyword evidence="1" id="KW-0812">Transmembrane</keyword>
<keyword evidence="1" id="KW-1133">Transmembrane helix</keyword>